<dbReference type="PROSITE" id="PS00018">
    <property type="entry name" value="EF_HAND_1"/>
    <property type="match status" value="1"/>
</dbReference>
<gene>
    <name evidence="3" type="ORF">RM533_02015</name>
</gene>
<comment type="caution">
    <text evidence="3">The sequence shown here is derived from an EMBL/GenBank/DDBJ whole genome shotgun (WGS) entry which is preliminary data.</text>
</comment>
<reference evidence="3 4" key="1">
    <citation type="submission" date="2023-09" db="EMBL/GenBank/DDBJ databases">
        <authorList>
            <person name="Rey-Velasco X."/>
        </authorList>
    </citation>
    <scope>NUCLEOTIDE SEQUENCE [LARGE SCALE GENOMIC DNA]</scope>
    <source>
        <strain evidence="3 4">F390</strain>
    </source>
</reference>
<protein>
    <submittedName>
        <fullName evidence="3">EF-hand domain-containing protein</fullName>
    </submittedName>
</protein>
<keyword evidence="4" id="KW-1185">Reference proteome</keyword>
<dbReference type="Proteomes" id="UP001259803">
    <property type="component" value="Unassembled WGS sequence"/>
</dbReference>
<dbReference type="EMBL" id="JAVRHS010000001">
    <property type="protein sequence ID" value="MDT0574956.1"/>
    <property type="molecule type" value="Genomic_DNA"/>
</dbReference>
<organism evidence="3 4">
    <name type="scientific">Croceicoccus esteveae</name>
    <dbReference type="NCBI Taxonomy" id="3075597"/>
    <lineage>
        <taxon>Bacteria</taxon>
        <taxon>Pseudomonadati</taxon>
        <taxon>Pseudomonadota</taxon>
        <taxon>Alphaproteobacteria</taxon>
        <taxon>Sphingomonadales</taxon>
        <taxon>Erythrobacteraceae</taxon>
        <taxon>Croceicoccus</taxon>
    </lineage>
</organism>
<sequence length="157" mass="17194">MNRVLLGALGALMLVAIGVFWWQGRAIEAPGAPPPDVSEQPPILRDAPTVLPSADASTMTGPKLPEAVEMTKEQKRFARYDRNNDSIITRNEMLATRVNAFRKLDVDGNNLLTFEEWAVSTVKKFEGADGDRNGRLSPGEFATTRPKPRAPATRCAC</sequence>
<dbReference type="InterPro" id="IPR011992">
    <property type="entry name" value="EF-hand-dom_pair"/>
</dbReference>
<evidence type="ECO:0000256" key="1">
    <source>
        <dbReference type="SAM" id="MobiDB-lite"/>
    </source>
</evidence>
<feature type="domain" description="EF-hand" evidence="2">
    <location>
        <begin position="100"/>
        <end position="117"/>
    </location>
</feature>
<dbReference type="InterPro" id="IPR018247">
    <property type="entry name" value="EF_Hand_1_Ca_BS"/>
</dbReference>
<proteinExistence type="predicted"/>
<feature type="region of interest" description="Disordered" evidence="1">
    <location>
        <begin position="127"/>
        <end position="157"/>
    </location>
</feature>
<name>A0ABU2ZFG5_9SPHN</name>
<dbReference type="SUPFAM" id="SSF47473">
    <property type="entry name" value="EF-hand"/>
    <property type="match status" value="1"/>
</dbReference>
<evidence type="ECO:0000259" key="2">
    <source>
        <dbReference type="Pfam" id="PF13202"/>
    </source>
</evidence>
<dbReference type="RefSeq" id="WP_311339512.1">
    <property type="nucleotide sequence ID" value="NZ_JAVRHS010000001.1"/>
</dbReference>
<dbReference type="InterPro" id="IPR002048">
    <property type="entry name" value="EF_hand_dom"/>
</dbReference>
<evidence type="ECO:0000313" key="3">
    <source>
        <dbReference type="EMBL" id="MDT0574956.1"/>
    </source>
</evidence>
<accession>A0ABU2ZFG5</accession>
<dbReference type="Pfam" id="PF13202">
    <property type="entry name" value="EF-hand_5"/>
    <property type="match status" value="1"/>
</dbReference>
<dbReference type="Gene3D" id="1.10.238.10">
    <property type="entry name" value="EF-hand"/>
    <property type="match status" value="1"/>
</dbReference>
<evidence type="ECO:0000313" key="4">
    <source>
        <dbReference type="Proteomes" id="UP001259803"/>
    </source>
</evidence>